<dbReference type="RefSeq" id="WP_098703358.1">
    <property type="nucleotide sequence ID" value="NZ_NJGI01000005.1"/>
</dbReference>
<organism evidence="2 3">
    <name type="scientific">Fusobacterium nucleatum subsp. polymorphum</name>
    <name type="common">Fusobacterium polymorphum</name>
    <dbReference type="NCBI Taxonomy" id="76857"/>
    <lineage>
        <taxon>Bacteria</taxon>
        <taxon>Fusobacteriati</taxon>
        <taxon>Fusobacteriota</taxon>
        <taxon>Fusobacteriia</taxon>
        <taxon>Fusobacteriales</taxon>
        <taxon>Fusobacteriaceae</taxon>
        <taxon>Fusobacterium</taxon>
    </lineage>
</organism>
<dbReference type="AlphaFoldDB" id="A0A2B7YIZ0"/>
<evidence type="ECO:0000256" key="1">
    <source>
        <dbReference type="SAM" id="Coils"/>
    </source>
</evidence>
<accession>A0A2B7YIZ0</accession>
<reference evidence="2 3" key="1">
    <citation type="submission" date="2017-06" db="EMBL/GenBank/DDBJ databases">
        <title>Genome sequencing of Fusobacterium nucleatum subsp. polymorphum KCOM 1232 (=ChDC F37).</title>
        <authorList>
            <person name="Kook J.-K."/>
            <person name="Park S.-N."/>
            <person name="Lim Y.K."/>
            <person name="Roh H."/>
        </authorList>
    </citation>
    <scope>NUCLEOTIDE SEQUENCE [LARGE SCALE GENOMIC DNA]</scope>
    <source>
        <strain evidence="3">KCOM 1232 ( ChDC F37)</strain>
    </source>
</reference>
<keyword evidence="1" id="KW-0175">Coiled coil</keyword>
<gene>
    <name evidence="2" type="ORF">RN96_10435</name>
</gene>
<proteinExistence type="predicted"/>
<dbReference type="Proteomes" id="UP000222862">
    <property type="component" value="Unassembled WGS sequence"/>
</dbReference>
<name>A0A2B7YIZ0_FUSNP</name>
<evidence type="ECO:0000313" key="3">
    <source>
        <dbReference type="Proteomes" id="UP000222862"/>
    </source>
</evidence>
<dbReference type="EMBL" id="NJGI01000005">
    <property type="protein sequence ID" value="PGH20587.1"/>
    <property type="molecule type" value="Genomic_DNA"/>
</dbReference>
<sequence>MIEIVTDKDEKSKSLRYRYLHSYCLSCNTKSSNLISIRQDGGNSGTIIILCDKCLQELKKKIEDLEAKNVIGGDE</sequence>
<evidence type="ECO:0000313" key="2">
    <source>
        <dbReference type="EMBL" id="PGH20587.1"/>
    </source>
</evidence>
<comment type="caution">
    <text evidence="2">The sequence shown here is derived from an EMBL/GenBank/DDBJ whole genome shotgun (WGS) entry which is preliminary data.</text>
</comment>
<feature type="coiled-coil region" evidence="1">
    <location>
        <begin position="48"/>
        <end position="75"/>
    </location>
</feature>
<protein>
    <submittedName>
        <fullName evidence="2">Uncharacterized protein</fullName>
    </submittedName>
</protein>